<evidence type="ECO:0000256" key="1">
    <source>
        <dbReference type="SAM" id="MobiDB-lite"/>
    </source>
</evidence>
<dbReference type="AlphaFoldDB" id="A0A9D4DCQ9"/>
<gene>
    <name evidence="2" type="ORF">DPMN_181022</name>
</gene>
<accession>A0A9D4DCQ9</accession>
<evidence type="ECO:0000313" key="2">
    <source>
        <dbReference type="EMBL" id="KAH3746613.1"/>
    </source>
</evidence>
<comment type="caution">
    <text evidence="2">The sequence shown here is derived from an EMBL/GenBank/DDBJ whole genome shotgun (WGS) entry which is preliminary data.</text>
</comment>
<organism evidence="2 3">
    <name type="scientific">Dreissena polymorpha</name>
    <name type="common">Zebra mussel</name>
    <name type="synonym">Mytilus polymorpha</name>
    <dbReference type="NCBI Taxonomy" id="45954"/>
    <lineage>
        <taxon>Eukaryota</taxon>
        <taxon>Metazoa</taxon>
        <taxon>Spiralia</taxon>
        <taxon>Lophotrochozoa</taxon>
        <taxon>Mollusca</taxon>
        <taxon>Bivalvia</taxon>
        <taxon>Autobranchia</taxon>
        <taxon>Heteroconchia</taxon>
        <taxon>Euheterodonta</taxon>
        <taxon>Imparidentia</taxon>
        <taxon>Neoheterodontei</taxon>
        <taxon>Myida</taxon>
        <taxon>Dreissenoidea</taxon>
        <taxon>Dreissenidae</taxon>
        <taxon>Dreissena</taxon>
    </lineage>
</organism>
<dbReference type="EMBL" id="JAIWYP010000010">
    <property type="protein sequence ID" value="KAH3746613.1"/>
    <property type="molecule type" value="Genomic_DNA"/>
</dbReference>
<proteinExistence type="predicted"/>
<dbReference type="Proteomes" id="UP000828390">
    <property type="component" value="Unassembled WGS sequence"/>
</dbReference>
<reference evidence="2" key="1">
    <citation type="journal article" date="2019" name="bioRxiv">
        <title>The Genome of the Zebra Mussel, Dreissena polymorpha: A Resource for Invasive Species Research.</title>
        <authorList>
            <person name="McCartney M.A."/>
            <person name="Auch B."/>
            <person name="Kono T."/>
            <person name="Mallez S."/>
            <person name="Zhang Y."/>
            <person name="Obille A."/>
            <person name="Becker A."/>
            <person name="Abrahante J.E."/>
            <person name="Garbe J."/>
            <person name="Badalamenti J.P."/>
            <person name="Herman A."/>
            <person name="Mangelson H."/>
            <person name="Liachko I."/>
            <person name="Sullivan S."/>
            <person name="Sone E.D."/>
            <person name="Koren S."/>
            <person name="Silverstein K.A.T."/>
            <person name="Beckman K.B."/>
            <person name="Gohl D.M."/>
        </authorList>
    </citation>
    <scope>NUCLEOTIDE SEQUENCE</scope>
    <source>
        <strain evidence="2">Duluth1</strain>
        <tissue evidence="2">Whole animal</tissue>
    </source>
</reference>
<keyword evidence="3" id="KW-1185">Reference proteome</keyword>
<feature type="region of interest" description="Disordered" evidence="1">
    <location>
        <begin position="1"/>
        <end position="30"/>
    </location>
</feature>
<reference evidence="2" key="2">
    <citation type="submission" date="2020-11" db="EMBL/GenBank/DDBJ databases">
        <authorList>
            <person name="McCartney M.A."/>
            <person name="Auch B."/>
            <person name="Kono T."/>
            <person name="Mallez S."/>
            <person name="Becker A."/>
            <person name="Gohl D.M."/>
            <person name="Silverstein K.A.T."/>
            <person name="Koren S."/>
            <person name="Bechman K.B."/>
            <person name="Herman A."/>
            <person name="Abrahante J.E."/>
            <person name="Garbe J."/>
        </authorList>
    </citation>
    <scope>NUCLEOTIDE SEQUENCE</scope>
    <source>
        <strain evidence="2">Duluth1</strain>
        <tissue evidence="2">Whole animal</tissue>
    </source>
</reference>
<protein>
    <submittedName>
        <fullName evidence="2">Uncharacterized protein</fullName>
    </submittedName>
</protein>
<sequence length="58" mass="6516">MNYDDDDDFDDDGEDEEDDNNDMNDDASHCQVTDARCQYQGIPGTASPNTKRRRVAGT</sequence>
<evidence type="ECO:0000313" key="3">
    <source>
        <dbReference type="Proteomes" id="UP000828390"/>
    </source>
</evidence>
<feature type="compositionally biased region" description="Acidic residues" evidence="1">
    <location>
        <begin position="1"/>
        <end position="25"/>
    </location>
</feature>
<name>A0A9D4DCQ9_DREPO</name>